<accession>A0A1M5V6A4</accession>
<dbReference type="OrthoDB" id="9762066at2"/>
<keyword evidence="8" id="KW-1185">Reference proteome</keyword>
<dbReference type="AlphaFoldDB" id="A0A1M5V6A4"/>
<evidence type="ECO:0000256" key="2">
    <source>
        <dbReference type="ARBA" id="ARBA00022801"/>
    </source>
</evidence>
<evidence type="ECO:0000259" key="6">
    <source>
        <dbReference type="Pfam" id="PF02837"/>
    </source>
</evidence>
<dbReference type="GO" id="GO:0004553">
    <property type="term" value="F:hydrolase activity, hydrolyzing O-glycosyl compounds"/>
    <property type="evidence" value="ECO:0007669"/>
    <property type="project" value="InterPro"/>
</dbReference>
<dbReference type="Gene3D" id="2.60.40.10">
    <property type="entry name" value="Immunoglobulins"/>
    <property type="match status" value="1"/>
</dbReference>
<sequence length="662" mass="76152">MDLTDITRSMVRSKEPVALRRLDTPWTEKVLESVCPKSEYPRPQFERDSYVSLNGIWGFCVTKSAALPRKKDISGRIRVPFSPESALSIVDETSQNKETFLPHVLKPDEYLWYYRKVEVDNRPSKNARLLLHFGAVDQICDVYINSHAAAHHEGGYLPFTIDVTSFLKNESENDSSDNEAKEFFDIKVCVKDVTDTSWLSRGKQTLRRGGMFYSAQSGIWQSVWMEWVPETMIYKVVVEPQSDLKTALIKLTVSKPCDVIIRRLPDTNEDKAPDNKLFGKIIERDTFKPCDPLESQTDHEILSSDTIPIDVRYAYSSEIKVQIEDVKIWSPEDPHLYHFEVVANGANGESDRVTSYFGMRTYTMEKDEKGILRFCLNHKPYFIKGVLDQGYWPDGLMTAPSDAALIYDIKTMKKLGYNTLRKHIKIEEARYYYHCDRLGMLVIQDMVSGGTTYDKPLVTYLPNIFPNLMQTFDDSAKSYKFLARSDEAGRKAFVTEMRNTVMYLKNSVSIAIWTIFNEGWGQFDAATLPGVLKFVDSTRPIDAASGWFDQGSGDFNSIHNYFRKPKVPYDKYERACFISECGGLTYYDPDHSASRKTYGYATYKSRKKLNEEYGEFIHLELLPLETKGLCGFVYTQVSDVEDEVNGLLTYDRREVKIKTRIY</sequence>
<dbReference type="SUPFAM" id="SSF49303">
    <property type="entry name" value="beta-Galactosidase/glucuronidase domain"/>
    <property type="match status" value="1"/>
</dbReference>
<dbReference type="GO" id="GO:0005975">
    <property type="term" value="P:carbohydrate metabolic process"/>
    <property type="evidence" value="ECO:0007669"/>
    <property type="project" value="InterPro"/>
</dbReference>
<dbReference type="RefSeq" id="WP_073385824.1">
    <property type="nucleotide sequence ID" value="NZ_FQXK01000006.1"/>
</dbReference>
<dbReference type="Proteomes" id="UP000184278">
    <property type="component" value="Unassembled WGS sequence"/>
</dbReference>
<feature type="domain" description="Glycoside hydrolase family 2 catalytic" evidence="5">
    <location>
        <begin position="374"/>
        <end position="546"/>
    </location>
</feature>
<dbReference type="EMBL" id="FQXK01000006">
    <property type="protein sequence ID" value="SHH70736.1"/>
    <property type="molecule type" value="Genomic_DNA"/>
</dbReference>
<reference evidence="8" key="1">
    <citation type="submission" date="2016-11" db="EMBL/GenBank/DDBJ databases">
        <authorList>
            <person name="Varghese N."/>
            <person name="Submissions S."/>
        </authorList>
    </citation>
    <scope>NUCLEOTIDE SEQUENCE [LARGE SCALE GENOMIC DNA]</scope>
    <source>
        <strain evidence="8">DSM 3071</strain>
    </source>
</reference>
<dbReference type="STRING" id="1121131.SAMN02745229_00888"/>
<dbReference type="SUPFAM" id="SSF51445">
    <property type="entry name" value="(Trans)glycosidases"/>
    <property type="match status" value="1"/>
</dbReference>
<dbReference type="Pfam" id="PF02837">
    <property type="entry name" value="Glyco_hydro_2_N"/>
    <property type="match status" value="1"/>
</dbReference>
<dbReference type="Gene3D" id="2.60.120.260">
    <property type="entry name" value="Galactose-binding domain-like"/>
    <property type="match status" value="1"/>
</dbReference>
<organism evidence="7 8">
    <name type="scientific">Butyrivibrio fibrisolvens DSM 3071</name>
    <dbReference type="NCBI Taxonomy" id="1121131"/>
    <lineage>
        <taxon>Bacteria</taxon>
        <taxon>Bacillati</taxon>
        <taxon>Bacillota</taxon>
        <taxon>Clostridia</taxon>
        <taxon>Lachnospirales</taxon>
        <taxon>Lachnospiraceae</taxon>
        <taxon>Butyrivibrio</taxon>
    </lineage>
</organism>
<proteinExistence type="inferred from homology"/>
<dbReference type="InterPro" id="IPR013783">
    <property type="entry name" value="Ig-like_fold"/>
</dbReference>
<evidence type="ECO:0000259" key="4">
    <source>
        <dbReference type="Pfam" id="PF00703"/>
    </source>
</evidence>
<dbReference type="InterPro" id="IPR006102">
    <property type="entry name" value="Ig-like_GH2"/>
</dbReference>
<evidence type="ECO:0000313" key="8">
    <source>
        <dbReference type="Proteomes" id="UP000184278"/>
    </source>
</evidence>
<comment type="similarity">
    <text evidence="1">Belongs to the glycosyl hydrolase 2 family.</text>
</comment>
<dbReference type="InterPro" id="IPR006104">
    <property type="entry name" value="Glyco_hydro_2_N"/>
</dbReference>
<gene>
    <name evidence="7" type="ORF">SAMN02745229_00888</name>
</gene>
<dbReference type="InterPro" id="IPR008979">
    <property type="entry name" value="Galactose-bd-like_sf"/>
</dbReference>
<dbReference type="InterPro" id="IPR036156">
    <property type="entry name" value="Beta-gal/glucu_dom_sf"/>
</dbReference>
<keyword evidence="3" id="KW-0326">Glycosidase</keyword>
<dbReference type="Pfam" id="PF02836">
    <property type="entry name" value="Glyco_hydro_2_C"/>
    <property type="match status" value="1"/>
</dbReference>
<dbReference type="InterPro" id="IPR017853">
    <property type="entry name" value="GH"/>
</dbReference>
<evidence type="ECO:0000259" key="5">
    <source>
        <dbReference type="Pfam" id="PF02836"/>
    </source>
</evidence>
<feature type="domain" description="Glycoside hydrolase family 2 immunoglobulin-like beta-sandwich" evidence="4">
    <location>
        <begin position="312"/>
        <end position="360"/>
    </location>
</feature>
<dbReference type="Gene3D" id="3.20.20.80">
    <property type="entry name" value="Glycosidases"/>
    <property type="match status" value="1"/>
</dbReference>
<protein>
    <submittedName>
        <fullName evidence="7">Glycosyl hydrolases family 2</fullName>
    </submittedName>
</protein>
<dbReference type="Pfam" id="PF00703">
    <property type="entry name" value="Glyco_hydro_2"/>
    <property type="match status" value="1"/>
</dbReference>
<dbReference type="PANTHER" id="PTHR42732:SF2">
    <property type="entry name" value="BETA-MANNOSIDASE"/>
    <property type="match status" value="1"/>
</dbReference>
<evidence type="ECO:0000313" key="7">
    <source>
        <dbReference type="EMBL" id="SHH70736.1"/>
    </source>
</evidence>
<name>A0A1M5V6A4_BUTFI</name>
<feature type="domain" description="Glycosyl hydrolases family 2 sugar binding" evidence="6">
    <location>
        <begin position="110"/>
        <end position="169"/>
    </location>
</feature>
<dbReference type="SUPFAM" id="SSF49785">
    <property type="entry name" value="Galactose-binding domain-like"/>
    <property type="match status" value="1"/>
</dbReference>
<evidence type="ECO:0000256" key="1">
    <source>
        <dbReference type="ARBA" id="ARBA00007401"/>
    </source>
</evidence>
<dbReference type="InterPro" id="IPR051913">
    <property type="entry name" value="GH2_Domain-Containing"/>
</dbReference>
<keyword evidence="2 7" id="KW-0378">Hydrolase</keyword>
<dbReference type="InterPro" id="IPR006103">
    <property type="entry name" value="Glyco_hydro_2_cat"/>
</dbReference>
<dbReference type="PANTHER" id="PTHR42732">
    <property type="entry name" value="BETA-GALACTOSIDASE"/>
    <property type="match status" value="1"/>
</dbReference>
<evidence type="ECO:0000256" key="3">
    <source>
        <dbReference type="ARBA" id="ARBA00023295"/>
    </source>
</evidence>